<dbReference type="GO" id="GO:0008168">
    <property type="term" value="F:methyltransferase activity"/>
    <property type="evidence" value="ECO:0007669"/>
    <property type="project" value="UniProtKB-KW"/>
</dbReference>
<reference evidence="5" key="1">
    <citation type="journal article" date="2023" name="Mol. Phylogenet. Evol.">
        <title>Genome-scale phylogeny and comparative genomics of the fungal order Sordariales.</title>
        <authorList>
            <person name="Hensen N."/>
            <person name="Bonometti L."/>
            <person name="Westerberg I."/>
            <person name="Brannstrom I.O."/>
            <person name="Guillou S."/>
            <person name="Cros-Aarteil S."/>
            <person name="Calhoun S."/>
            <person name="Haridas S."/>
            <person name="Kuo A."/>
            <person name="Mondo S."/>
            <person name="Pangilinan J."/>
            <person name="Riley R."/>
            <person name="LaButti K."/>
            <person name="Andreopoulos B."/>
            <person name="Lipzen A."/>
            <person name="Chen C."/>
            <person name="Yan M."/>
            <person name="Daum C."/>
            <person name="Ng V."/>
            <person name="Clum A."/>
            <person name="Steindorff A."/>
            <person name="Ohm R.A."/>
            <person name="Martin F."/>
            <person name="Silar P."/>
            <person name="Natvig D.O."/>
            <person name="Lalanne C."/>
            <person name="Gautier V."/>
            <person name="Ament-Velasquez S.L."/>
            <person name="Kruys A."/>
            <person name="Hutchinson M.I."/>
            <person name="Powell A.J."/>
            <person name="Barry K."/>
            <person name="Miller A.N."/>
            <person name="Grigoriev I.V."/>
            <person name="Debuchy R."/>
            <person name="Gladieux P."/>
            <person name="Hiltunen Thoren M."/>
            <person name="Johannesson H."/>
        </authorList>
    </citation>
    <scope>NUCLEOTIDE SEQUENCE</scope>
    <source>
        <strain evidence="5">CBS 314.62</strain>
    </source>
</reference>
<name>A0AAE0XH41_9PEZI</name>
<feature type="domain" description="Methyltransferase" evidence="4">
    <location>
        <begin position="47"/>
        <end position="147"/>
    </location>
</feature>
<evidence type="ECO:0000256" key="3">
    <source>
        <dbReference type="ARBA" id="ARBA00022679"/>
    </source>
</evidence>
<evidence type="ECO:0000259" key="4">
    <source>
        <dbReference type="Pfam" id="PF13649"/>
    </source>
</evidence>
<evidence type="ECO:0000313" key="6">
    <source>
        <dbReference type="Proteomes" id="UP001270362"/>
    </source>
</evidence>
<evidence type="ECO:0000256" key="2">
    <source>
        <dbReference type="ARBA" id="ARBA00022603"/>
    </source>
</evidence>
<evidence type="ECO:0000313" key="5">
    <source>
        <dbReference type="EMBL" id="KAK3693302.1"/>
    </source>
</evidence>
<keyword evidence="6" id="KW-1185">Reference proteome</keyword>
<comment type="similarity">
    <text evidence="1">Belongs to the methyltransferase superfamily.</text>
</comment>
<reference evidence="5" key="2">
    <citation type="submission" date="2023-06" db="EMBL/GenBank/DDBJ databases">
        <authorList>
            <consortium name="Lawrence Berkeley National Laboratory"/>
            <person name="Haridas S."/>
            <person name="Hensen N."/>
            <person name="Bonometti L."/>
            <person name="Westerberg I."/>
            <person name="Brannstrom I.O."/>
            <person name="Guillou S."/>
            <person name="Cros-Aarteil S."/>
            <person name="Calhoun S."/>
            <person name="Kuo A."/>
            <person name="Mondo S."/>
            <person name="Pangilinan J."/>
            <person name="Riley R."/>
            <person name="Labutti K."/>
            <person name="Andreopoulos B."/>
            <person name="Lipzen A."/>
            <person name="Chen C."/>
            <person name="Yanf M."/>
            <person name="Daum C."/>
            <person name="Ng V."/>
            <person name="Clum A."/>
            <person name="Steindorff A."/>
            <person name="Ohm R."/>
            <person name="Martin F."/>
            <person name="Silar P."/>
            <person name="Natvig D."/>
            <person name="Lalanne C."/>
            <person name="Gautier V."/>
            <person name="Ament-Velasquez S.L."/>
            <person name="Kruys A."/>
            <person name="Hutchinson M.I."/>
            <person name="Powell A.J."/>
            <person name="Barry K."/>
            <person name="Miller A.N."/>
            <person name="Grigoriev I.V."/>
            <person name="Debuchy R."/>
            <person name="Gladieux P."/>
            <person name="Thoren M.H."/>
            <person name="Johannesson H."/>
        </authorList>
    </citation>
    <scope>NUCLEOTIDE SEQUENCE</scope>
    <source>
        <strain evidence="5">CBS 314.62</strain>
    </source>
</reference>
<gene>
    <name evidence="5" type="ORF">B0T22DRAFT_369923</name>
</gene>
<dbReference type="PANTHER" id="PTHR12176">
    <property type="entry name" value="SAM-DEPENDENT METHYLTRANSFERASE SUPERFAMILY PROTEIN"/>
    <property type="match status" value="1"/>
</dbReference>
<comment type="caution">
    <text evidence="5">The sequence shown here is derived from an EMBL/GenBank/DDBJ whole genome shotgun (WGS) entry which is preliminary data.</text>
</comment>
<keyword evidence="2 5" id="KW-0489">Methyltransferase</keyword>
<dbReference type="GO" id="GO:0032259">
    <property type="term" value="P:methylation"/>
    <property type="evidence" value="ECO:0007669"/>
    <property type="project" value="UniProtKB-KW"/>
</dbReference>
<accession>A0AAE0XH41</accession>
<dbReference type="InterPro" id="IPR051419">
    <property type="entry name" value="Lys/N-term_MeTrsfase_sf"/>
</dbReference>
<dbReference type="Gene3D" id="3.40.50.150">
    <property type="entry name" value="Vaccinia Virus protein VP39"/>
    <property type="match status" value="1"/>
</dbReference>
<dbReference type="CDD" id="cd02440">
    <property type="entry name" value="AdoMet_MTases"/>
    <property type="match status" value="1"/>
</dbReference>
<dbReference type="EMBL" id="JAULSO010000001">
    <property type="protein sequence ID" value="KAK3693302.1"/>
    <property type="molecule type" value="Genomic_DNA"/>
</dbReference>
<proteinExistence type="inferred from homology"/>
<evidence type="ECO:0000256" key="1">
    <source>
        <dbReference type="ARBA" id="ARBA00008361"/>
    </source>
</evidence>
<dbReference type="Proteomes" id="UP001270362">
    <property type="component" value="Unassembled WGS sequence"/>
</dbReference>
<sequence length="203" mass="22424">MAVDFDKQSYWHKRFSTEASFEWLVPSAEFMPLLDPYLAQLPSSAPILHLGIGTSDLHTHIRKRGFENLTNIDYEPLAIDRGCQLEQDAFGNVRMKYLVADATQLDLGSTKYDLVVDKGTADAIACGGDEAVAAMTRGVAECLAEGGVWVSLSYSAWRYEIPGLPFDVDVASRIPLPKARETDPDLYHYCYLLRAKGSGDPAC</sequence>
<keyword evidence="3" id="KW-0808">Transferase</keyword>
<dbReference type="InterPro" id="IPR029063">
    <property type="entry name" value="SAM-dependent_MTases_sf"/>
</dbReference>
<dbReference type="Pfam" id="PF13649">
    <property type="entry name" value="Methyltransf_25"/>
    <property type="match status" value="1"/>
</dbReference>
<protein>
    <submittedName>
        <fullName evidence="5">S-adenosyl-L-methionine-dependent methyltransferase</fullName>
    </submittedName>
</protein>
<dbReference type="AlphaFoldDB" id="A0AAE0XH41"/>
<dbReference type="InterPro" id="IPR041698">
    <property type="entry name" value="Methyltransf_25"/>
</dbReference>
<organism evidence="5 6">
    <name type="scientific">Podospora appendiculata</name>
    <dbReference type="NCBI Taxonomy" id="314037"/>
    <lineage>
        <taxon>Eukaryota</taxon>
        <taxon>Fungi</taxon>
        <taxon>Dikarya</taxon>
        <taxon>Ascomycota</taxon>
        <taxon>Pezizomycotina</taxon>
        <taxon>Sordariomycetes</taxon>
        <taxon>Sordariomycetidae</taxon>
        <taxon>Sordariales</taxon>
        <taxon>Podosporaceae</taxon>
        <taxon>Podospora</taxon>
    </lineage>
</organism>
<dbReference type="SUPFAM" id="SSF53335">
    <property type="entry name" value="S-adenosyl-L-methionine-dependent methyltransferases"/>
    <property type="match status" value="1"/>
</dbReference>